<keyword evidence="3" id="KW-1133">Transmembrane helix</keyword>
<feature type="region of interest" description="Disordered" evidence="2">
    <location>
        <begin position="1"/>
        <end position="30"/>
    </location>
</feature>
<evidence type="ECO:0000256" key="3">
    <source>
        <dbReference type="SAM" id="Phobius"/>
    </source>
</evidence>
<dbReference type="Pfam" id="PF01312">
    <property type="entry name" value="Bac_export_2"/>
    <property type="match status" value="1"/>
</dbReference>
<dbReference type="AlphaFoldDB" id="Q2CGI5"/>
<dbReference type="eggNOG" id="COG1377">
    <property type="taxonomic scope" value="Bacteria"/>
</dbReference>
<dbReference type="HOGENOM" id="CLU_041013_1_2_5"/>
<evidence type="ECO:0000256" key="1">
    <source>
        <dbReference type="ARBA" id="ARBA00010690"/>
    </source>
</evidence>
<dbReference type="GO" id="GO:0009306">
    <property type="term" value="P:protein secretion"/>
    <property type="evidence" value="ECO:0007669"/>
    <property type="project" value="InterPro"/>
</dbReference>
<reference evidence="4 5" key="1">
    <citation type="journal article" date="2010" name="J. Bacteriol.">
        <title>Genome sequences of Oceanicola granulosus HTCC2516(T) and Oceanicola batsensis HTCC2597(TDelta).</title>
        <authorList>
            <person name="Thrash J.C."/>
            <person name="Cho J.C."/>
            <person name="Vergin K.L."/>
            <person name="Giovannoni S.J."/>
        </authorList>
    </citation>
    <scope>NUCLEOTIDE SEQUENCE [LARGE SCALE GENOMIC DNA]</scope>
    <source>
        <strain evidence="5">ATCC BAA-861 / DSM 15982 / KCTC 12143 / HTCC2516</strain>
    </source>
</reference>
<dbReference type="EMBL" id="AAOT01000009">
    <property type="protein sequence ID" value="EAR51733.1"/>
    <property type="molecule type" value="Genomic_DNA"/>
</dbReference>
<dbReference type="InterPro" id="IPR006135">
    <property type="entry name" value="T3SS_substrate_exporter"/>
</dbReference>
<comment type="similarity">
    <text evidence="1">Belongs to the type III secretion exporter family.</text>
</comment>
<name>Q2CGI5_OCEGH</name>
<gene>
    <name evidence="4" type="ORF">OG2516_06706</name>
</gene>
<dbReference type="STRING" id="314256.OG2516_06706"/>
<evidence type="ECO:0000313" key="4">
    <source>
        <dbReference type="EMBL" id="EAR51733.1"/>
    </source>
</evidence>
<dbReference type="PRINTS" id="PR00950">
    <property type="entry name" value="TYPE3IMSPROT"/>
</dbReference>
<comment type="caution">
    <text evidence="4">The sequence shown here is derived from an EMBL/GenBank/DDBJ whole genome shotgun (WGS) entry which is preliminary data.</text>
</comment>
<evidence type="ECO:0000313" key="5">
    <source>
        <dbReference type="Proteomes" id="UP000003635"/>
    </source>
</evidence>
<evidence type="ECO:0000256" key="2">
    <source>
        <dbReference type="SAM" id="MobiDB-lite"/>
    </source>
</evidence>
<dbReference type="PANTHER" id="PTHR30531:SF12">
    <property type="entry name" value="FLAGELLAR BIOSYNTHETIC PROTEIN FLHB"/>
    <property type="match status" value="1"/>
</dbReference>
<dbReference type="Gene3D" id="6.10.250.2080">
    <property type="match status" value="1"/>
</dbReference>
<dbReference type="GO" id="GO:0005886">
    <property type="term" value="C:plasma membrane"/>
    <property type="evidence" value="ECO:0007669"/>
    <property type="project" value="TreeGrafter"/>
</dbReference>
<keyword evidence="4" id="KW-0966">Cell projection</keyword>
<dbReference type="RefSeq" id="WP_007254867.1">
    <property type="nucleotide sequence ID" value="NZ_CH724107.1"/>
</dbReference>
<protein>
    <submittedName>
        <fullName evidence="4">Flagellar biosynthesis protein</fullName>
    </submittedName>
</protein>
<accession>Q2CGI5</accession>
<keyword evidence="3" id="KW-0472">Membrane</keyword>
<feature type="compositionally biased region" description="Basic and acidic residues" evidence="2">
    <location>
        <begin position="1"/>
        <end position="17"/>
    </location>
</feature>
<dbReference type="SUPFAM" id="SSF160544">
    <property type="entry name" value="EscU C-terminal domain-like"/>
    <property type="match status" value="1"/>
</dbReference>
<organism evidence="4 5">
    <name type="scientific">Oceanicola granulosus (strain ATCC BAA-861 / DSM 15982 / KCTC 12143 / HTCC2516)</name>
    <dbReference type="NCBI Taxonomy" id="314256"/>
    <lineage>
        <taxon>Bacteria</taxon>
        <taxon>Pseudomonadati</taxon>
        <taxon>Pseudomonadota</taxon>
        <taxon>Alphaproteobacteria</taxon>
        <taxon>Rhodobacterales</taxon>
        <taxon>Roseobacteraceae</taxon>
        <taxon>Oceanicola</taxon>
    </lineage>
</organism>
<feature type="transmembrane region" description="Helical" evidence="3">
    <location>
        <begin position="157"/>
        <end position="175"/>
    </location>
</feature>
<dbReference type="PANTHER" id="PTHR30531">
    <property type="entry name" value="FLAGELLAR BIOSYNTHETIC PROTEIN FLHB"/>
    <property type="match status" value="1"/>
</dbReference>
<feature type="transmembrane region" description="Helical" evidence="3">
    <location>
        <begin position="195"/>
        <end position="216"/>
    </location>
</feature>
<dbReference type="Proteomes" id="UP000003635">
    <property type="component" value="Unassembled WGS sequence"/>
</dbReference>
<keyword evidence="5" id="KW-1185">Reference proteome</keyword>
<keyword evidence="4" id="KW-0282">Flagellum</keyword>
<sequence length="373" mass="40638">MAEDEDKHSKTEQPSERKLKKARDKGDVPASRETGTAMVVFSLMLLSAFLIPSVGSGLVAALGALIDVAGQVEIDSGRAGLADVSALSSELTGQVGRVLAPLFLLMIVGALFGVLIQGETVVSLERIRPKYSKISPLGGVKRLFSADMIVEFLKNTLKVVIVAAIGTWIARRAVSQVWMGSLAPEALPGFVRGEVTAMLMATAALLVPFAIADILWKRAQWTKKQRMSLKEVRDEHKETEGDPFIKQKRTDIRRERARQRIATAVPKATVIITNPTHFAVALRYQPGVDQAPVCVAKGADHVAARIRELGRENDIPILENKPLARSLHAVAEIDAVVPVEHWQALAEIISWVMDLKRNVRRAPPAGSGLREEP</sequence>
<keyword evidence="4" id="KW-0969">Cilium</keyword>
<proteinExistence type="inferred from homology"/>
<feature type="transmembrane region" description="Helical" evidence="3">
    <location>
        <begin position="98"/>
        <end position="116"/>
    </location>
</feature>
<keyword evidence="3" id="KW-0812">Transmembrane</keyword>
<dbReference type="OrthoDB" id="9807950at2"/>
<dbReference type="InterPro" id="IPR029025">
    <property type="entry name" value="T3SS_substrate_exporter_C"/>
</dbReference>
<feature type="transmembrane region" description="Helical" evidence="3">
    <location>
        <begin position="39"/>
        <end position="66"/>
    </location>
</feature>
<dbReference type="Gene3D" id="3.40.1690.10">
    <property type="entry name" value="secretion proteins EscU"/>
    <property type="match status" value="1"/>
</dbReference>